<accession>A0A1I3K7Y3</accession>
<dbReference type="PANTHER" id="PTHR31088:SF6">
    <property type="entry name" value="PHAGE SHOCK PROTEIN A"/>
    <property type="match status" value="1"/>
</dbReference>
<keyword evidence="4" id="KW-1185">Reference proteome</keyword>
<dbReference type="OrthoDB" id="9779630at2"/>
<proteinExistence type="inferred from homology"/>
<name>A0A1I3K7Y3_9PLAN</name>
<feature type="coiled-coil region" evidence="2">
    <location>
        <begin position="61"/>
        <end position="142"/>
    </location>
</feature>
<protein>
    <submittedName>
        <fullName evidence="3">Phage shock protein A</fullName>
    </submittedName>
</protein>
<comment type="similarity">
    <text evidence="1">Belongs to the PspA/Vipp/IM30 family.</text>
</comment>
<keyword evidence="2" id="KW-0175">Coiled coil</keyword>
<evidence type="ECO:0000256" key="2">
    <source>
        <dbReference type="SAM" id="Coils"/>
    </source>
</evidence>
<dbReference type="InterPro" id="IPR007157">
    <property type="entry name" value="PspA_VIPP1"/>
</dbReference>
<evidence type="ECO:0000313" key="3">
    <source>
        <dbReference type="EMBL" id="SFI68440.1"/>
    </source>
</evidence>
<dbReference type="STRING" id="1576369.SAMN05421753_111142"/>
<dbReference type="Proteomes" id="UP000199518">
    <property type="component" value="Unassembled WGS sequence"/>
</dbReference>
<evidence type="ECO:0000256" key="1">
    <source>
        <dbReference type="ARBA" id="ARBA00043985"/>
    </source>
</evidence>
<dbReference type="PANTHER" id="PTHR31088">
    <property type="entry name" value="MEMBRANE-ASSOCIATED PROTEIN VIPP1, CHLOROPLASTIC"/>
    <property type="match status" value="1"/>
</dbReference>
<dbReference type="AlphaFoldDB" id="A0A1I3K7Y3"/>
<evidence type="ECO:0000313" key="4">
    <source>
        <dbReference type="Proteomes" id="UP000199518"/>
    </source>
</evidence>
<sequence length="227" mass="26076">MSWIESFSFVMRSSFTAIREKIEDPERMLHQLVCDMEEELETVRHSVAAALADEIQIGKEVERTRTEVEQWAARAETALRRGDESSTRQAIEQKLRAEERLATLEKSYASQKTQTEKLQSSYRDLEDKIRQARHKRTLLVARLAQADSTRKINCALDHANGKSAFAEFSRLERRVEREEAMSDAYDRLEGRDPDAAALAAKFSKEEQRAKLEEELEAMKQRLAPSGS</sequence>
<dbReference type="Pfam" id="PF04012">
    <property type="entry name" value="PspA_IM30"/>
    <property type="match status" value="1"/>
</dbReference>
<gene>
    <name evidence="3" type="ORF">SAMN05421753_111142</name>
</gene>
<dbReference type="EMBL" id="FOQD01000011">
    <property type="protein sequence ID" value="SFI68440.1"/>
    <property type="molecule type" value="Genomic_DNA"/>
</dbReference>
<reference evidence="4" key="1">
    <citation type="submission" date="2016-10" db="EMBL/GenBank/DDBJ databases">
        <authorList>
            <person name="Varghese N."/>
            <person name="Submissions S."/>
        </authorList>
    </citation>
    <scope>NUCLEOTIDE SEQUENCE [LARGE SCALE GENOMIC DNA]</scope>
    <source>
        <strain evidence="4">DSM 26348</strain>
    </source>
</reference>
<dbReference type="RefSeq" id="WP_092051613.1">
    <property type="nucleotide sequence ID" value="NZ_FOQD01000011.1"/>
</dbReference>
<organism evidence="3 4">
    <name type="scientific">Planctomicrobium piriforme</name>
    <dbReference type="NCBI Taxonomy" id="1576369"/>
    <lineage>
        <taxon>Bacteria</taxon>
        <taxon>Pseudomonadati</taxon>
        <taxon>Planctomycetota</taxon>
        <taxon>Planctomycetia</taxon>
        <taxon>Planctomycetales</taxon>
        <taxon>Planctomycetaceae</taxon>
        <taxon>Planctomicrobium</taxon>
    </lineage>
</organism>